<accession>A0A239KPH4</accession>
<comment type="cofactor">
    <cofactor evidence="1">
        <name>thiamine diphosphate</name>
        <dbReference type="ChEBI" id="CHEBI:58937"/>
    </cofactor>
</comment>
<evidence type="ECO:0000313" key="6">
    <source>
        <dbReference type="Proteomes" id="UP000198426"/>
    </source>
</evidence>
<dbReference type="PANTHER" id="PTHR42980:SF1">
    <property type="entry name" value="2-OXOISOVALERATE DEHYDROGENASE SUBUNIT BETA, MITOCHONDRIAL"/>
    <property type="match status" value="1"/>
</dbReference>
<dbReference type="SUPFAM" id="SSF52922">
    <property type="entry name" value="TK C-terminal domain-like"/>
    <property type="match status" value="1"/>
</dbReference>
<dbReference type="Pfam" id="PF02780">
    <property type="entry name" value="Transketolase_C"/>
    <property type="match status" value="1"/>
</dbReference>
<dbReference type="GO" id="GO:0003863">
    <property type="term" value="F:branched-chain 2-oxo acid dehydrogenase activity"/>
    <property type="evidence" value="ECO:0007669"/>
    <property type="project" value="UniProtKB-EC"/>
</dbReference>
<dbReference type="EC" id="1.2.4.4" evidence="2"/>
<evidence type="ECO:0000313" key="5">
    <source>
        <dbReference type="EMBL" id="SNT20256.1"/>
    </source>
</evidence>
<dbReference type="Proteomes" id="UP000198426">
    <property type="component" value="Unassembled WGS sequence"/>
</dbReference>
<dbReference type="AlphaFoldDB" id="A0A239KPH4"/>
<sequence>MAVMQMSMVEAVRNGLDVMMTRDPRVIVFGEDVGYFGGVFRCTQGLQQKHGKLRCFDTPISESGIVGAAIGMAAYGLRPCVEIQFADYMYPAYDQITQEASRIRYRSNGDFTCPLVIRMPTGGGIFGGETHSQSPEALFTHVSGLKTVIPSNPQDAKGLLIAAIEDPDPVIVLEPKRLYHGPFDGHHEREAMSWKGHPLGEVPEGHYHVPLGHAAIRREGGDLTILTYGTMVHVALAAVEEQGIDAEVIDLRSLIPLDLETIEASVRKTGRCVVAHEATLTSGFGAELAARVQETCFYHLEAPVGRVAGWDVPYPHAQEWFYFPGPERVGRALREAMEA</sequence>
<evidence type="ECO:0000256" key="3">
    <source>
        <dbReference type="ARBA" id="ARBA00023002"/>
    </source>
</evidence>
<dbReference type="InterPro" id="IPR005475">
    <property type="entry name" value="Transketolase-like_Pyr-bd"/>
</dbReference>
<dbReference type="Pfam" id="PF02779">
    <property type="entry name" value="Transket_pyr"/>
    <property type="match status" value="1"/>
</dbReference>
<dbReference type="Gene3D" id="3.40.50.920">
    <property type="match status" value="1"/>
</dbReference>
<name>A0A239KPH4_9RHOB</name>
<dbReference type="InterPro" id="IPR009014">
    <property type="entry name" value="Transketo_C/PFOR_II"/>
</dbReference>
<dbReference type="SMART" id="SM00861">
    <property type="entry name" value="Transket_pyr"/>
    <property type="match status" value="1"/>
</dbReference>
<dbReference type="GO" id="GO:0007584">
    <property type="term" value="P:response to nutrient"/>
    <property type="evidence" value="ECO:0007669"/>
    <property type="project" value="TreeGrafter"/>
</dbReference>
<dbReference type="FunFam" id="3.40.50.920:FF:000001">
    <property type="entry name" value="Pyruvate dehydrogenase E1 beta subunit"/>
    <property type="match status" value="1"/>
</dbReference>
<dbReference type="CDD" id="cd07036">
    <property type="entry name" value="TPP_PYR_E1-PDHc-beta_like"/>
    <property type="match status" value="1"/>
</dbReference>
<dbReference type="InterPro" id="IPR029061">
    <property type="entry name" value="THDP-binding"/>
</dbReference>
<protein>
    <recommendedName>
        <fullName evidence="2">3-methyl-2-oxobutanoate dehydrogenase (2-methylpropanoyl-transferring)</fullName>
        <ecNumber evidence="2">1.2.4.4</ecNumber>
    </recommendedName>
</protein>
<dbReference type="InterPro" id="IPR033248">
    <property type="entry name" value="Transketolase_C"/>
</dbReference>
<feature type="domain" description="Transketolase-like pyrimidine-binding" evidence="4">
    <location>
        <begin position="6"/>
        <end position="181"/>
    </location>
</feature>
<reference evidence="5 6" key="1">
    <citation type="submission" date="2017-06" db="EMBL/GenBank/DDBJ databases">
        <authorList>
            <person name="Kim H.J."/>
            <person name="Triplett B.A."/>
        </authorList>
    </citation>
    <scope>NUCLEOTIDE SEQUENCE [LARGE SCALE GENOMIC DNA]</scope>
    <source>
        <strain evidence="5 6">DSM 29339</strain>
    </source>
</reference>
<keyword evidence="6" id="KW-1185">Reference proteome</keyword>
<organism evidence="5 6">
    <name type="scientific">Tropicimonas sediminicola</name>
    <dbReference type="NCBI Taxonomy" id="1031541"/>
    <lineage>
        <taxon>Bacteria</taxon>
        <taxon>Pseudomonadati</taxon>
        <taxon>Pseudomonadota</taxon>
        <taxon>Alphaproteobacteria</taxon>
        <taxon>Rhodobacterales</taxon>
        <taxon>Roseobacteraceae</taxon>
        <taxon>Tropicimonas</taxon>
    </lineage>
</organism>
<keyword evidence="3" id="KW-0560">Oxidoreductase</keyword>
<dbReference type="SUPFAM" id="SSF52518">
    <property type="entry name" value="Thiamin diphosphate-binding fold (THDP-binding)"/>
    <property type="match status" value="1"/>
</dbReference>
<evidence type="ECO:0000259" key="4">
    <source>
        <dbReference type="SMART" id="SM00861"/>
    </source>
</evidence>
<gene>
    <name evidence="5" type="ORF">SAMN05421757_107280</name>
</gene>
<dbReference type="Gene3D" id="3.40.50.970">
    <property type="match status" value="1"/>
</dbReference>
<evidence type="ECO:0000256" key="2">
    <source>
        <dbReference type="ARBA" id="ARBA00012277"/>
    </source>
</evidence>
<dbReference type="RefSeq" id="WP_342747478.1">
    <property type="nucleotide sequence ID" value="NZ_FZOY01000007.1"/>
</dbReference>
<proteinExistence type="predicted"/>
<dbReference type="EMBL" id="FZOY01000007">
    <property type="protein sequence ID" value="SNT20256.1"/>
    <property type="molecule type" value="Genomic_DNA"/>
</dbReference>
<dbReference type="GO" id="GO:0009083">
    <property type="term" value="P:branched-chain amino acid catabolic process"/>
    <property type="evidence" value="ECO:0007669"/>
    <property type="project" value="TreeGrafter"/>
</dbReference>
<evidence type="ECO:0000256" key="1">
    <source>
        <dbReference type="ARBA" id="ARBA00001964"/>
    </source>
</evidence>
<dbReference type="FunFam" id="3.40.50.970:FF:000001">
    <property type="entry name" value="Pyruvate dehydrogenase E1 beta subunit"/>
    <property type="match status" value="1"/>
</dbReference>
<dbReference type="PANTHER" id="PTHR42980">
    <property type="entry name" value="2-OXOISOVALERATE DEHYDROGENASE SUBUNIT BETA-RELATED"/>
    <property type="match status" value="1"/>
</dbReference>